<evidence type="ECO:0000313" key="1">
    <source>
        <dbReference type="EMBL" id="KAH6930380.1"/>
    </source>
</evidence>
<organism evidence="1 2">
    <name type="scientific">Hyalomma asiaticum</name>
    <name type="common">Tick</name>
    <dbReference type="NCBI Taxonomy" id="266040"/>
    <lineage>
        <taxon>Eukaryota</taxon>
        <taxon>Metazoa</taxon>
        <taxon>Ecdysozoa</taxon>
        <taxon>Arthropoda</taxon>
        <taxon>Chelicerata</taxon>
        <taxon>Arachnida</taxon>
        <taxon>Acari</taxon>
        <taxon>Parasitiformes</taxon>
        <taxon>Ixodida</taxon>
        <taxon>Ixodoidea</taxon>
        <taxon>Ixodidae</taxon>
        <taxon>Hyalomminae</taxon>
        <taxon>Hyalomma</taxon>
    </lineage>
</organism>
<name>A0ACB7S788_HYAAI</name>
<proteinExistence type="predicted"/>
<evidence type="ECO:0000313" key="2">
    <source>
        <dbReference type="Proteomes" id="UP000821845"/>
    </source>
</evidence>
<accession>A0ACB7S788</accession>
<reference evidence="1" key="1">
    <citation type="submission" date="2020-05" db="EMBL/GenBank/DDBJ databases">
        <title>Large-scale comparative analyses of tick genomes elucidate their genetic diversity and vector capacities.</title>
        <authorList>
            <person name="Jia N."/>
            <person name="Wang J."/>
            <person name="Shi W."/>
            <person name="Du L."/>
            <person name="Sun Y."/>
            <person name="Zhan W."/>
            <person name="Jiang J."/>
            <person name="Wang Q."/>
            <person name="Zhang B."/>
            <person name="Ji P."/>
            <person name="Sakyi L.B."/>
            <person name="Cui X."/>
            <person name="Yuan T."/>
            <person name="Jiang B."/>
            <person name="Yang W."/>
            <person name="Lam T.T.-Y."/>
            <person name="Chang Q."/>
            <person name="Ding S."/>
            <person name="Wang X."/>
            <person name="Zhu J."/>
            <person name="Ruan X."/>
            <person name="Zhao L."/>
            <person name="Wei J."/>
            <person name="Que T."/>
            <person name="Du C."/>
            <person name="Cheng J."/>
            <person name="Dai P."/>
            <person name="Han X."/>
            <person name="Huang E."/>
            <person name="Gao Y."/>
            <person name="Liu J."/>
            <person name="Shao H."/>
            <person name="Ye R."/>
            <person name="Li L."/>
            <person name="Wei W."/>
            <person name="Wang X."/>
            <person name="Wang C."/>
            <person name="Yang T."/>
            <person name="Huo Q."/>
            <person name="Li W."/>
            <person name="Guo W."/>
            <person name="Chen H."/>
            <person name="Zhou L."/>
            <person name="Ni X."/>
            <person name="Tian J."/>
            <person name="Zhou Y."/>
            <person name="Sheng Y."/>
            <person name="Liu T."/>
            <person name="Pan Y."/>
            <person name="Xia L."/>
            <person name="Li J."/>
            <person name="Zhao F."/>
            <person name="Cao W."/>
        </authorList>
    </citation>
    <scope>NUCLEOTIDE SEQUENCE</scope>
    <source>
        <strain evidence="1">Hyas-2018</strain>
    </source>
</reference>
<dbReference type="EMBL" id="CM023485">
    <property type="protein sequence ID" value="KAH6930380.1"/>
    <property type="molecule type" value="Genomic_DNA"/>
</dbReference>
<protein>
    <submittedName>
        <fullName evidence="1">Uncharacterized protein</fullName>
    </submittedName>
</protein>
<keyword evidence="2" id="KW-1185">Reference proteome</keyword>
<gene>
    <name evidence="1" type="ORF">HPB50_013165</name>
</gene>
<sequence length="303" mass="34284">MLEPVGEGRDTVPMVFDAEEAPAFYDIAMHHSREAMKIFLERYRDSFFAVDDDAQHAHCQWLDVGCGPGNFTKNYLLPYAPPYFRRLVAADFAQTMLDYAAREHAHPKIAHRLLDITDDDAVSAFIEREGLFERVCCFLTLHWIRDKVAALKNLERLTAPGGQCLVVFHPRVAPQQFFRAMVESGKWKKQERVLKSALPQSWEHYDVDTMTSELKKLVASTSLVVLSCEVTTVPVVSPGIDEAVRALCSEAPIYRNMSKEEQAEVEEFARHLALQGGCVNFSVTGITHQNKCTIHAFKPRLLS</sequence>
<comment type="caution">
    <text evidence="1">The sequence shown here is derived from an EMBL/GenBank/DDBJ whole genome shotgun (WGS) entry which is preliminary data.</text>
</comment>
<dbReference type="Proteomes" id="UP000821845">
    <property type="component" value="Chromosome 5"/>
</dbReference>